<feature type="domain" description="HTH HARE-type" evidence="2">
    <location>
        <begin position="222"/>
        <end position="287"/>
    </location>
</feature>
<dbReference type="InterPro" id="IPR007759">
    <property type="entry name" value="Asxl_HARE-HTH"/>
</dbReference>
<dbReference type="GO" id="GO:0003700">
    <property type="term" value="F:DNA-binding transcription factor activity"/>
    <property type="evidence" value="ECO:0007669"/>
    <property type="project" value="InterPro"/>
</dbReference>
<dbReference type="PANTHER" id="PTHR30603">
    <property type="entry name" value="RNA POLYMERASE SIGMA FACTOR RPO"/>
    <property type="match status" value="1"/>
</dbReference>
<accession>A0A1F8ETY1</accession>
<sequence>MPNLNNSIRGVVGQLLSVLNTRNKDVISRRFGLKTGKKETLESIGKSYGITRERVRQIEEVSLRQIREGFDSGSVAKIKPFVNLAENILEQGGGSVREEHLFAKFSGIAKESPANAALVFFLSLDSKFQRFAEDDDFNTFWSLSKQHAESFGDSMSSFIASLNKEKTPIAEAALVEFYKKSGASFKDVTSAVVDSYLSISKNIAKNNFGQVGLTSWPDIKPRGVRDKAFLVLKRDGKPKHFREIAQLINSASFNDGRRANVQTVHNELIKDKRFVLVGRGLYGLVDWGYKAGTVKDVIIDLMRLSNKPLHKKDIVAQVLSHRLVKENTILLNLQDPKTFEKKGDGVYVLREA</sequence>
<dbReference type="STRING" id="1802668.A2831_01220"/>
<evidence type="ECO:0000313" key="3">
    <source>
        <dbReference type="EMBL" id="OGN04304.1"/>
    </source>
</evidence>
<dbReference type="SUPFAM" id="SSF88659">
    <property type="entry name" value="Sigma3 and sigma4 domains of RNA polymerase sigma factors"/>
    <property type="match status" value="1"/>
</dbReference>
<name>A0A1F8ETY1_9BACT</name>
<dbReference type="InterPro" id="IPR013324">
    <property type="entry name" value="RNA_pol_sigma_r3/r4-like"/>
</dbReference>
<dbReference type="Pfam" id="PF04545">
    <property type="entry name" value="Sigma70_r4"/>
    <property type="match status" value="1"/>
</dbReference>
<evidence type="ECO:0000259" key="2">
    <source>
        <dbReference type="PROSITE" id="PS51913"/>
    </source>
</evidence>
<dbReference type="Pfam" id="PF05066">
    <property type="entry name" value="HARE-HTH"/>
    <property type="match status" value="1"/>
</dbReference>
<dbReference type="InterPro" id="IPR036388">
    <property type="entry name" value="WH-like_DNA-bd_sf"/>
</dbReference>
<dbReference type="InterPro" id="IPR007630">
    <property type="entry name" value="RNA_pol_sigma70_r4"/>
</dbReference>
<dbReference type="GO" id="GO:0006352">
    <property type="term" value="P:DNA-templated transcription initiation"/>
    <property type="evidence" value="ECO:0007669"/>
    <property type="project" value="InterPro"/>
</dbReference>
<dbReference type="PROSITE" id="PS51913">
    <property type="entry name" value="HTH_HARE"/>
    <property type="match status" value="1"/>
</dbReference>
<dbReference type="AlphaFoldDB" id="A0A1F8ETY1"/>
<dbReference type="Gene3D" id="1.10.10.10">
    <property type="entry name" value="Winged helix-like DNA-binding domain superfamily/Winged helix DNA-binding domain"/>
    <property type="match status" value="1"/>
</dbReference>
<dbReference type="Gene3D" id="1.10.10.1250">
    <property type="entry name" value="RNA polymerase, subunit delta, N-terminal domain"/>
    <property type="match status" value="1"/>
</dbReference>
<dbReference type="InterPro" id="IPR000943">
    <property type="entry name" value="RNA_pol_sigma70"/>
</dbReference>
<evidence type="ECO:0000256" key="1">
    <source>
        <dbReference type="ARBA" id="ARBA00023163"/>
    </source>
</evidence>
<keyword evidence="1" id="KW-0804">Transcription</keyword>
<dbReference type="EMBL" id="MGJI01000022">
    <property type="protein sequence ID" value="OGN04304.1"/>
    <property type="molecule type" value="Genomic_DNA"/>
</dbReference>
<proteinExistence type="predicted"/>
<dbReference type="PANTHER" id="PTHR30603:SF47">
    <property type="entry name" value="RNA POLYMERASE SIGMA FACTOR SIGD, CHLOROPLASTIC"/>
    <property type="match status" value="1"/>
</dbReference>
<reference evidence="3 4" key="1">
    <citation type="journal article" date="2016" name="Nat. Commun.">
        <title>Thousands of microbial genomes shed light on interconnected biogeochemical processes in an aquifer system.</title>
        <authorList>
            <person name="Anantharaman K."/>
            <person name="Brown C.T."/>
            <person name="Hug L.A."/>
            <person name="Sharon I."/>
            <person name="Castelle C.J."/>
            <person name="Probst A.J."/>
            <person name="Thomas B.C."/>
            <person name="Singh A."/>
            <person name="Wilkins M.J."/>
            <person name="Karaoz U."/>
            <person name="Brodie E.L."/>
            <person name="Williams K.H."/>
            <person name="Hubbard S.S."/>
            <person name="Banfield J.F."/>
        </authorList>
    </citation>
    <scope>NUCLEOTIDE SEQUENCE [LARGE SCALE GENOMIC DNA]</scope>
</reference>
<comment type="caution">
    <text evidence="3">The sequence shown here is derived from an EMBL/GenBank/DDBJ whole genome shotgun (WGS) entry which is preliminary data.</text>
</comment>
<evidence type="ECO:0000313" key="4">
    <source>
        <dbReference type="Proteomes" id="UP000177507"/>
    </source>
</evidence>
<gene>
    <name evidence="3" type="ORF">A2831_01220</name>
</gene>
<organism evidence="3 4">
    <name type="scientific">Candidatus Yanofskybacteria bacterium RIFCSPHIGHO2_01_FULL_44_17</name>
    <dbReference type="NCBI Taxonomy" id="1802668"/>
    <lineage>
        <taxon>Bacteria</taxon>
        <taxon>Candidatus Yanofskyibacteriota</taxon>
    </lineage>
</organism>
<dbReference type="PRINTS" id="PR00046">
    <property type="entry name" value="SIGMA70FCT"/>
</dbReference>
<dbReference type="InterPro" id="IPR050239">
    <property type="entry name" value="Sigma-70_RNA_pol_init_factors"/>
</dbReference>
<protein>
    <recommendedName>
        <fullName evidence="2">HTH HARE-type domain-containing protein</fullName>
    </recommendedName>
</protein>
<dbReference type="InterPro" id="IPR038087">
    <property type="entry name" value="RNAP_delta_N_dom_sf"/>
</dbReference>
<dbReference type="Proteomes" id="UP000177507">
    <property type="component" value="Unassembled WGS sequence"/>
</dbReference>